<dbReference type="STRING" id="1182542.W9ZB42"/>
<evidence type="ECO:0000256" key="4">
    <source>
        <dbReference type="ARBA" id="ARBA00023015"/>
    </source>
</evidence>
<dbReference type="FunFam" id="2.60.40.3960:FF:000001">
    <property type="entry name" value="Sexual development activator VeA"/>
    <property type="match status" value="1"/>
</dbReference>
<evidence type="ECO:0000256" key="7">
    <source>
        <dbReference type="ARBA" id="ARBA00038005"/>
    </source>
</evidence>
<comment type="similarity">
    <text evidence="7">Belongs to the velvet family. VeA subfamily.</text>
</comment>
<dbReference type="HOGENOM" id="CLU_769460_0_0_1"/>
<keyword evidence="11" id="KW-1185">Reference proteome</keyword>
<dbReference type="EMBL" id="AMGY01000001">
    <property type="protein sequence ID" value="EXJ91754.1"/>
    <property type="molecule type" value="Genomic_DNA"/>
</dbReference>
<dbReference type="PROSITE" id="PS51821">
    <property type="entry name" value="VELVET"/>
    <property type="match status" value="1"/>
</dbReference>
<evidence type="ECO:0000256" key="3">
    <source>
        <dbReference type="ARBA" id="ARBA00022490"/>
    </source>
</evidence>
<dbReference type="GeneID" id="19164444"/>
<dbReference type="Proteomes" id="UP000019478">
    <property type="component" value="Unassembled WGS sequence"/>
</dbReference>
<dbReference type="GO" id="GO:0034250">
    <property type="term" value="P:positive regulation of amide metabolic process"/>
    <property type="evidence" value="ECO:0007669"/>
    <property type="project" value="UniProtKB-ARBA"/>
</dbReference>
<keyword evidence="3" id="KW-0963">Cytoplasm</keyword>
<dbReference type="eggNOG" id="ENOG502QVY9">
    <property type="taxonomic scope" value="Eukaryota"/>
</dbReference>
<dbReference type="RefSeq" id="XP_007728644.1">
    <property type="nucleotide sequence ID" value="XM_007730454.1"/>
</dbReference>
<feature type="region of interest" description="Disordered" evidence="8">
    <location>
        <begin position="1"/>
        <end position="40"/>
    </location>
</feature>
<evidence type="ECO:0000313" key="11">
    <source>
        <dbReference type="Proteomes" id="UP000019478"/>
    </source>
</evidence>
<evidence type="ECO:0000256" key="5">
    <source>
        <dbReference type="ARBA" id="ARBA00023163"/>
    </source>
</evidence>
<keyword evidence="5" id="KW-0804">Transcription</keyword>
<evidence type="ECO:0000256" key="6">
    <source>
        <dbReference type="ARBA" id="ARBA00023242"/>
    </source>
</evidence>
<keyword evidence="6" id="KW-0539">Nucleus</keyword>
<dbReference type="Gene3D" id="2.60.40.3960">
    <property type="entry name" value="Velvet domain"/>
    <property type="match status" value="1"/>
</dbReference>
<dbReference type="PANTHER" id="PTHR33572">
    <property type="entry name" value="SPORE DEVELOPMENT REGULATOR VOSA"/>
    <property type="match status" value="1"/>
</dbReference>
<feature type="domain" description="Velvet" evidence="9">
    <location>
        <begin position="114"/>
        <end position="315"/>
    </location>
</feature>
<dbReference type="OrthoDB" id="5384689at2759"/>
<dbReference type="GO" id="GO:0043455">
    <property type="term" value="P:regulation of secondary metabolic process"/>
    <property type="evidence" value="ECO:0007669"/>
    <property type="project" value="UniProtKB-ARBA"/>
</dbReference>
<evidence type="ECO:0000313" key="10">
    <source>
        <dbReference type="EMBL" id="EXJ91754.1"/>
    </source>
</evidence>
<evidence type="ECO:0000256" key="2">
    <source>
        <dbReference type="ARBA" id="ARBA00004496"/>
    </source>
</evidence>
<dbReference type="InterPro" id="IPR037525">
    <property type="entry name" value="Velvet_dom"/>
</dbReference>
<dbReference type="GO" id="GO:0051176">
    <property type="term" value="P:positive regulation of sulfur metabolic process"/>
    <property type="evidence" value="ECO:0007669"/>
    <property type="project" value="UniProtKB-ARBA"/>
</dbReference>
<protein>
    <recommendedName>
        <fullName evidence="9">Velvet domain-containing protein</fullName>
    </recommendedName>
</protein>
<dbReference type="PANTHER" id="PTHR33572:SF14">
    <property type="entry name" value="DEVELOPMENTAL AND SECONDARY METABOLISM REGULATOR VEA"/>
    <property type="match status" value="1"/>
</dbReference>
<reference evidence="10 11" key="1">
    <citation type="submission" date="2013-03" db="EMBL/GenBank/DDBJ databases">
        <title>The Genome Sequence of Capronia epimyces CBS 606.96.</title>
        <authorList>
            <consortium name="The Broad Institute Genomics Platform"/>
            <person name="Cuomo C."/>
            <person name="de Hoog S."/>
            <person name="Gorbushina A."/>
            <person name="Walker B."/>
            <person name="Young S.K."/>
            <person name="Zeng Q."/>
            <person name="Gargeya S."/>
            <person name="Fitzgerald M."/>
            <person name="Haas B."/>
            <person name="Abouelleil A."/>
            <person name="Allen A.W."/>
            <person name="Alvarado L."/>
            <person name="Arachchi H.M."/>
            <person name="Berlin A.M."/>
            <person name="Chapman S.B."/>
            <person name="Gainer-Dewar J."/>
            <person name="Goldberg J."/>
            <person name="Griggs A."/>
            <person name="Gujja S."/>
            <person name="Hansen M."/>
            <person name="Howarth C."/>
            <person name="Imamovic A."/>
            <person name="Ireland A."/>
            <person name="Larimer J."/>
            <person name="McCowan C."/>
            <person name="Murphy C."/>
            <person name="Pearson M."/>
            <person name="Poon T.W."/>
            <person name="Priest M."/>
            <person name="Roberts A."/>
            <person name="Saif S."/>
            <person name="Shea T."/>
            <person name="Sisk P."/>
            <person name="Sykes S."/>
            <person name="Wortman J."/>
            <person name="Nusbaum C."/>
            <person name="Birren B."/>
        </authorList>
    </citation>
    <scope>NUCLEOTIDE SEQUENCE [LARGE SCALE GENOMIC DNA]</scope>
    <source>
        <strain evidence="10 11">CBS 606.96</strain>
    </source>
</reference>
<proteinExistence type="inferred from homology"/>
<evidence type="ECO:0000256" key="1">
    <source>
        <dbReference type="ARBA" id="ARBA00004123"/>
    </source>
</evidence>
<dbReference type="GO" id="GO:0005737">
    <property type="term" value="C:cytoplasm"/>
    <property type="evidence" value="ECO:0007669"/>
    <property type="project" value="UniProtKB-SubCell"/>
</dbReference>
<sequence>MDQIPPLSDYLLTSSMDSSQSTSSISPTQPNGDSHQLLPGLRDIVGPEINSRRSLLPQPPRRLSSIPEFFIPGISVVYFDDKPIVTYTIGGAKYNMAQPGNETRSEHSRMTIDGRRITYRLEVVQQPEKARACGSGPRSSADRRPVDPPPVVELRVFCNDTDITMGYDATFMLYASLEVARPIASGKMHTPPAIPVLTGVAVASAAYLDRPKKAAYFIFPDLSVRHEGWYRLKFSLFEGVKHEADADQGMPFVQSAQASEKLSPPVRHESMSNRLEVQSIPFQVLTMKTFKYLGPPPPPSPSTSAAAAAAHGPIKQATNEAKVQGVWDPLVSGPDLIFNRSDGATVHVGTPFAPWDCHGR</sequence>
<gene>
    <name evidence="10" type="ORF">A1O3_00304</name>
</gene>
<dbReference type="Pfam" id="PF11754">
    <property type="entry name" value="Velvet"/>
    <property type="match status" value="2"/>
</dbReference>
<name>W9ZB42_9EURO</name>
<dbReference type="InterPro" id="IPR038491">
    <property type="entry name" value="Velvet_dom_sf"/>
</dbReference>
<dbReference type="GO" id="GO:0005634">
    <property type="term" value="C:nucleus"/>
    <property type="evidence" value="ECO:0007669"/>
    <property type="project" value="UniProtKB-SubCell"/>
</dbReference>
<comment type="caution">
    <text evidence="10">The sequence shown here is derived from an EMBL/GenBank/DDBJ whole genome shotgun (WGS) entry which is preliminary data.</text>
</comment>
<evidence type="ECO:0000256" key="8">
    <source>
        <dbReference type="SAM" id="MobiDB-lite"/>
    </source>
</evidence>
<feature type="compositionally biased region" description="Low complexity" evidence="8">
    <location>
        <begin position="13"/>
        <end position="28"/>
    </location>
</feature>
<comment type="subcellular location">
    <subcellularLocation>
        <location evidence="2">Cytoplasm</location>
    </subcellularLocation>
    <subcellularLocation>
        <location evidence="1">Nucleus</location>
    </subcellularLocation>
</comment>
<accession>W9ZB42</accession>
<keyword evidence="4" id="KW-0805">Transcription regulation</keyword>
<dbReference type="InterPro" id="IPR021740">
    <property type="entry name" value="Velvet"/>
</dbReference>
<organism evidence="10 11">
    <name type="scientific">Capronia epimyces CBS 606.96</name>
    <dbReference type="NCBI Taxonomy" id="1182542"/>
    <lineage>
        <taxon>Eukaryota</taxon>
        <taxon>Fungi</taxon>
        <taxon>Dikarya</taxon>
        <taxon>Ascomycota</taxon>
        <taxon>Pezizomycotina</taxon>
        <taxon>Eurotiomycetes</taxon>
        <taxon>Chaetothyriomycetidae</taxon>
        <taxon>Chaetothyriales</taxon>
        <taxon>Herpotrichiellaceae</taxon>
        <taxon>Capronia</taxon>
    </lineage>
</organism>
<evidence type="ECO:0000259" key="9">
    <source>
        <dbReference type="PROSITE" id="PS51821"/>
    </source>
</evidence>
<dbReference type="AlphaFoldDB" id="W9ZB42"/>